<dbReference type="PROSITE" id="PS51257">
    <property type="entry name" value="PROKAR_LIPOPROTEIN"/>
    <property type="match status" value="1"/>
</dbReference>
<name>A0A5J9T9H2_9POAL</name>
<proteinExistence type="predicted"/>
<sequence length="67" mass="6969">MRQEPNPGLNSSSSCLDDGFSPHTGDLGLRCSGFVPDGSGVSFVPDGSGDVTIINLECSNILTYYGN</sequence>
<dbReference type="EMBL" id="RWGY01000045">
    <property type="protein sequence ID" value="TVU07231.1"/>
    <property type="molecule type" value="Genomic_DNA"/>
</dbReference>
<evidence type="ECO:0000313" key="2">
    <source>
        <dbReference type="Proteomes" id="UP000324897"/>
    </source>
</evidence>
<dbReference type="AlphaFoldDB" id="A0A5J9T9H2"/>
<dbReference type="Proteomes" id="UP000324897">
    <property type="component" value="Unassembled WGS sequence"/>
</dbReference>
<dbReference type="Gramene" id="TVU07231">
    <property type="protein sequence ID" value="TVU07231"/>
    <property type="gene ID" value="EJB05_47276"/>
</dbReference>
<gene>
    <name evidence="1" type="ORF">EJB05_47276</name>
</gene>
<keyword evidence="2" id="KW-1185">Reference proteome</keyword>
<accession>A0A5J9T9H2</accession>
<comment type="caution">
    <text evidence="1">The sequence shown here is derived from an EMBL/GenBank/DDBJ whole genome shotgun (WGS) entry which is preliminary data.</text>
</comment>
<reference evidence="1 2" key="1">
    <citation type="journal article" date="2019" name="Sci. Rep.">
        <title>A high-quality genome of Eragrostis curvula grass provides insights into Poaceae evolution and supports new strategies to enhance forage quality.</title>
        <authorList>
            <person name="Carballo J."/>
            <person name="Santos B.A.C.M."/>
            <person name="Zappacosta D."/>
            <person name="Garbus I."/>
            <person name="Selva J.P."/>
            <person name="Gallo C.A."/>
            <person name="Diaz A."/>
            <person name="Albertini E."/>
            <person name="Caccamo M."/>
            <person name="Echenique V."/>
        </authorList>
    </citation>
    <scope>NUCLEOTIDE SEQUENCE [LARGE SCALE GENOMIC DNA]</scope>
    <source>
        <strain evidence="2">cv. Victoria</strain>
        <tissue evidence="1">Leaf</tissue>
    </source>
</reference>
<evidence type="ECO:0000313" key="1">
    <source>
        <dbReference type="EMBL" id="TVU07231.1"/>
    </source>
</evidence>
<protein>
    <submittedName>
        <fullName evidence="1">Uncharacterized protein</fullName>
    </submittedName>
</protein>
<organism evidence="1 2">
    <name type="scientific">Eragrostis curvula</name>
    <name type="common">weeping love grass</name>
    <dbReference type="NCBI Taxonomy" id="38414"/>
    <lineage>
        <taxon>Eukaryota</taxon>
        <taxon>Viridiplantae</taxon>
        <taxon>Streptophyta</taxon>
        <taxon>Embryophyta</taxon>
        <taxon>Tracheophyta</taxon>
        <taxon>Spermatophyta</taxon>
        <taxon>Magnoliopsida</taxon>
        <taxon>Liliopsida</taxon>
        <taxon>Poales</taxon>
        <taxon>Poaceae</taxon>
        <taxon>PACMAD clade</taxon>
        <taxon>Chloridoideae</taxon>
        <taxon>Eragrostideae</taxon>
        <taxon>Eragrostidinae</taxon>
        <taxon>Eragrostis</taxon>
    </lineage>
</organism>